<dbReference type="AlphaFoldDB" id="A0A167KD26"/>
<dbReference type="Gene3D" id="3.90.730.10">
    <property type="entry name" value="Ribonuclease T2-like"/>
    <property type="match status" value="1"/>
</dbReference>
<dbReference type="GO" id="GO:0003723">
    <property type="term" value="F:RNA binding"/>
    <property type="evidence" value="ECO:0007669"/>
    <property type="project" value="InterPro"/>
</dbReference>
<evidence type="ECO:0000313" key="6">
    <source>
        <dbReference type="Proteomes" id="UP000077315"/>
    </source>
</evidence>
<reference evidence="6" key="1">
    <citation type="submission" date="2015-06" db="EMBL/GenBank/DDBJ databases">
        <title>Expansion of signal transduction pathways in fungi by whole-genome duplication.</title>
        <authorList>
            <consortium name="DOE Joint Genome Institute"/>
            <person name="Corrochano L.M."/>
            <person name="Kuo A."/>
            <person name="Marcet-Houben M."/>
            <person name="Polaino S."/>
            <person name="Salamov A."/>
            <person name="Villalobos J.M."/>
            <person name="Alvarez M.I."/>
            <person name="Avalos J."/>
            <person name="Benito E.P."/>
            <person name="Benoit I."/>
            <person name="Burger G."/>
            <person name="Camino L.P."/>
            <person name="Canovas D."/>
            <person name="Cerda-Olmedo E."/>
            <person name="Cheng J.-F."/>
            <person name="Dominguez A."/>
            <person name="Elias M."/>
            <person name="Eslava A.P."/>
            <person name="Glaser F."/>
            <person name="Grimwood J."/>
            <person name="Gutierrez G."/>
            <person name="Heitman J."/>
            <person name="Henrissat B."/>
            <person name="Iturriaga E.A."/>
            <person name="Lang B.F."/>
            <person name="Lavin J.L."/>
            <person name="Lee S."/>
            <person name="Li W."/>
            <person name="Lindquist E."/>
            <person name="Lopez-Garcia S."/>
            <person name="Luque E.M."/>
            <person name="Marcos A.T."/>
            <person name="Martin J."/>
            <person name="McCluskey K."/>
            <person name="Medina H.R."/>
            <person name="Miralles-Duran A."/>
            <person name="Miyazaki A."/>
            <person name="Munoz-Torres E."/>
            <person name="Oguiza J.A."/>
            <person name="Ohm R."/>
            <person name="Olmedo M."/>
            <person name="Orejas M."/>
            <person name="Ortiz-Castellanos L."/>
            <person name="Pisabarro A.G."/>
            <person name="Rodriguez-Romero J."/>
            <person name="Ruiz-Herrera J."/>
            <person name="Ruiz-Vazquez R."/>
            <person name="Sanz C."/>
            <person name="Schackwitz W."/>
            <person name="Schmutz J."/>
            <person name="Shahriari M."/>
            <person name="Shelest E."/>
            <person name="Silva-Franco F."/>
            <person name="Soanes D."/>
            <person name="Syed K."/>
            <person name="Tagua V.G."/>
            <person name="Talbot N.J."/>
            <person name="Thon M."/>
            <person name="De vries R.P."/>
            <person name="Wiebenga A."/>
            <person name="Yadav J.S."/>
            <person name="Braun E.L."/>
            <person name="Baker S."/>
            <person name="Garre V."/>
            <person name="Horwitz B."/>
            <person name="Torres-Martinez S."/>
            <person name="Idnurm A."/>
            <person name="Herrera-Estrella A."/>
            <person name="Gabaldon T."/>
            <person name="Grigoriev I.V."/>
        </authorList>
    </citation>
    <scope>NUCLEOTIDE SEQUENCE [LARGE SCALE GENOMIC DNA]</scope>
    <source>
        <strain evidence="6">NRRL 1555(-)</strain>
    </source>
</reference>
<evidence type="ECO:0000256" key="4">
    <source>
        <dbReference type="SAM" id="SignalP"/>
    </source>
</evidence>
<keyword evidence="6" id="KW-1185">Reference proteome</keyword>
<dbReference type="VEuPathDB" id="FungiDB:PHYBLDRAFT_68170"/>
<dbReference type="InterPro" id="IPR033130">
    <property type="entry name" value="RNase_T2_His_AS_2"/>
</dbReference>
<feature type="signal peptide" evidence="4">
    <location>
        <begin position="1"/>
        <end position="19"/>
    </location>
</feature>
<dbReference type="GO" id="GO:0005576">
    <property type="term" value="C:extracellular region"/>
    <property type="evidence" value="ECO:0007669"/>
    <property type="project" value="TreeGrafter"/>
</dbReference>
<dbReference type="Proteomes" id="UP000077315">
    <property type="component" value="Unassembled WGS sequence"/>
</dbReference>
<dbReference type="RefSeq" id="XP_018285837.1">
    <property type="nucleotide sequence ID" value="XM_018441901.1"/>
</dbReference>
<name>A0A167KD26_PHYB8</name>
<dbReference type="OrthoDB" id="435754at2759"/>
<organism evidence="5 6">
    <name type="scientific">Phycomyces blakesleeanus (strain ATCC 8743b / DSM 1359 / FGSC 10004 / NBRC 33097 / NRRL 1555)</name>
    <dbReference type="NCBI Taxonomy" id="763407"/>
    <lineage>
        <taxon>Eukaryota</taxon>
        <taxon>Fungi</taxon>
        <taxon>Fungi incertae sedis</taxon>
        <taxon>Mucoromycota</taxon>
        <taxon>Mucoromycotina</taxon>
        <taxon>Mucoromycetes</taxon>
        <taxon>Mucorales</taxon>
        <taxon>Phycomycetaceae</taxon>
        <taxon>Phycomyces</taxon>
    </lineage>
</organism>
<proteinExistence type="inferred from homology"/>
<dbReference type="InterPro" id="IPR001568">
    <property type="entry name" value="RNase_T2-like"/>
</dbReference>
<dbReference type="GO" id="GO:0033897">
    <property type="term" value="F:ribonuclease T2 activity"/>
    <property type="evidence" value="ECO:0007669"/>
    <property type="project" value="UniProtKB-EC"/>
</dbReference>
<dbReference type="GO" id="GO:0006401">
    <property type="term" value="P:RNA catabolic process"/>
    <property type="evidence" value="ECO:0007669"/>
    <property type="project" value="TreeGrafter"/>
</dbReference>
<dbReference type="PROSITE" id="PS51257">
    <property type="entry name" value="PROKAR_LIPOPROTEIN"/>
    <property type="match status" value="1"/>
</dbReference>
<protein>
    <recommendedName>
        <fullName evidence="2">ribonuclease T2</fullName>
        <ecNumber evidence="2">4.6.1.19</ecNumber>
    </recommendedName>
</protein>
<dbReference type="InParanoid" id="A0A167KD26"/>
<accession>A0A167KD26</accession>
<gene>
    <name evidence="5" type="ORF">PHYBLDRAFT_68170</name>
</gene>
<dbReference type="InterPro" id="IPR036430">
    <property type="entry name" value="RNase_T2-like_sf"/>
</dbReference>
<feature type="chain" id="PRO_5007889338" description="ribonuclease T2" evidence="4">
    <location>
        <begin position="20"/>
        <end position="280"/>
    </location>
</feature>
<evidence type="ECO:0000256" key="3">
    <source>
        <dbReference type="RuleBase" id="RU004328"/>
    </source>
</evidence>
<dbReference type="Pfam" id="PF00445">
    <property type="entry name" value="Ribonuclease_T2"/>
    <property type="match status" value="1"/>
</dbReference>
<dbReference type="PANTHER" id="PTHR11240:SF22">
    <property type="entry name" value="RIBONUCLEASE T2"/>
    <property type="match status" value="1"/>
</dbReference>
<evidence type="ECO:0000313" key="5">
    <source>
        <dbReference type="EMBL" id="OAD67797.1"/>
    </source>
</evidence>
<dbReference type="GeneID" id="29002807"/>
<evidence type="ECO:0000256" key="2">
    <source>
        <dbReference type="ARBA" id="ARBA00012571"/>
    </source>
</evidence>
<keyword evidence="4" id="KW-0732">Signal</keyword>
<evidence type="ECO:0000256" key="1">
    <source>
        <dbReference type="ARBA" id="ARBA00007469"/>
    </source>
</evidence>
<sequence>MQWKLLIGLSGWGFCGATATVLQSVFSTQPVFASCTNSQLLLSCTEQALSSNDSCCVENKSGLILLAQFWDIHAGYPDQWTIHGLWTDYCTNSTWPEFCDDSRAHSNITAILQSRGKYELLQTMNNVWPNSEGLVDSLWFHEWNKHGTCMTTLEPGCTSSDKLELDSYQGIIDYFSSAVDLYSRFPVFQALARRNILPGRIYQTTLVASAIEEELGILPNLQCDTNGTLSELWLYFYVKGPIKYLEFYPTQPDSTSSCNVSLYYPKKYPSNPYPVTNVIP</sequence>
<dbReference type="EMBL" id="KV440997">
    <property type="protein sequence ID" value="OAD67797.1"/>
    <property type="molecule type" value="Genomic_DNA"/>
</dbReference>
<dbReference type="PROSITE" id="PS00531">
    <property type="entry name" value="RNASE_T2_2"/>
    <property type="match status" value="1"/>
</dbReference>
<dbReference type="SUPFAM" id="SSF55895">
    <property type="entry name" value="Ribonuclease Rh-like"/>
    <property type="match status" value="1"/>
</dbReference>
<comment type="similarity">
    <text evidence="1 3">Belongs to the RNase T2 family.</text>
</comment>
<dbReference type="PANTHER" id="PTHR11240">
    <property type="entry name" value="RIBONUCLEASE T2"/>
    <property type="match status" value="1"/>
</dbReference>
<dbReference type="EC" id="4.6.1.19" evidence="2"/>
<dbReference type="STRING" id="763407.A0A167KD26"/>